<accession>A0A516IQN2</accession>
<dbReference type="Proteomes" id="UP000321857">
    <property type="component" value="Chromosome"/>
</dbReference>
<organism evidence="2 3">
    <name type="scientific">Sphingomonas xanthus</name>
    <dbReference type="NCBI Taxonomy" id="2594473"/>
    <lineage>
        <taxon>Bacteria</taxon>
        <taxon>Pseudomonadati</taxon>
        <taxon>Pseudomonadota</taxon>
        <taxon>Alphaproteobacteria</taxon>
        <taxon>Sphingomonadales</taxon>
        <taxon>Sphingomonadaceae</taxon>
        <taxon>Sphingomonas</taxon>
    </lineage>
</organism>
<dbReference type="AlphaFoldDB" id="A0A516IQN2"/>
<keyword evidence="3" id="KW-1185">Reference proteome</keyword>
<evidence type="ECO:0000313" key="2">
    <source>
        <dbReference type="EMBL" id="QDP19218.1"/>
    </source>
</evidence>
<proteinExistence type="predicted"/>
<dbReference type="KEGG" id="sxa:FMM02_04120"/>
<name>A0A516IQN2_9SPHN</name>
<dbReference type="EMBL" id="CP041659">
    <property type="protein sequence ID" value="QDP19218.1"/>
    <property type="molecule type" value="Genomic_DNA"/>
</dbReference>
<reference evidence="2 3" key="1">
    <citation type="submission" date="2019-07" db="EMBL/GenBank/DDBJ databases">
        <title>Sphingomonas AE3 Genome sequencing and assembly.</title>
        <authorList>
            <person name="Kim H."/>
        </authorList>
    </citation>
    <scope>NUCLEOTIDE SEQUENCE [LARGE SCALE GENOMIC DNA]</scope>
    <source>
        <strain evidence="2 3">AE3</strain>
    </source>
</reference>
<sequence>MIESAAFEVATQVRAVEDAIETALAEIAELQGRMIRARAVAGVSTALGHEALEQLALATTGLVTARGGVAHCHGVLKDSKQFVPGLRTTSFGEGDECPPAAATTPLRVVA</sequence>
<dbReference type="OrthoDB" id="7595070at2"/>
<feature type="coiled-coil region" evidence="1">
    <location>
        <begin position="13"/>
        <end position="40"/>
    </location>
</feature>
<evidence type="ECO:0000313" key="3">
    <source>
        <dbReference type="Proteomes" id="UP000321857"/>
    </source>
</evidence>
<protein>
    <submittedName>
        <fullName evidence="2">Uncharacterized protein</fullName>
    </submittedName>
</protein>
<evidence type="ECO:0000256" key="1">
    <source>
        <dbReference type="SAM" id="Coils"/>
    </source>
</evidence>
<dbReference type="RefSeq" id="WP_147493672.1">
    <property type="nucleotide sequence ID" value="NZ_CP041659.1"/>
</dbReference>
<keyword evidence="1" id="KW-0175">Coiled coil</keyword>
<gene>
    <name evidence="2" type="ORF">FMM02_04120</name>
</gene>